<feature type="compositionally biased region" description="Acidic residues" evidence="1">
    <location>
        <begin position="104"/>
        <end position="120"/>
    </location>
</feature>
<reference evidence="3" key="1">
    <citation type="submission" date="2021-01" db="EMBL/GenBank/DDBJ databases">
        <authorList>
            <person name="Corre E."/>
            <person name="Pelletier E."/>
            <person name="Niang G."/>
            <person name="Scheremetjew M."/>
            <person name="Finn R."/>
            <person name="Kale V."/>
            <person name="Holt S."/>
            <person name="Cochrane G."/>
            <person name="Meng A."/>
            <person name="Brown T."/>
            <person name="Cohen L."/>
        </authorList>
    </citation>
    <scope>NUCLEOTIDE SEQUENCE</scope>
    <source>
        <strain evidence="3">308</strain>
    </source>
</reference>
<gene>
    <name evidence="3" type="ORF">CHYS00102_LOCUS18447</name>
</gene>
<dbReference type="GO" id="GO:0034511">
    <property type="term" value="F:U3 snoRNA binding"/>
    <property type="evidence" value="ECO:0007669"/>
    <property type="project" value="TreeGrafter"/>
</dbReference>
<dbReference type="InterPro" id="IPR007034">
    <property type="entry name" value="BMS1_TSR1_C"/>
</dbReference>
<dbReference type="PANTHER" id="PTHR12858">
    <property type="entry name" value="RIBOSOME BIOGENESIS PROTEIN"/>
    <property type="match status" value="1"/>
</dbReference>
<feature type="region of interest" description="Disordered" evidence="1">
    <location>
        <begin position="98"/>
        <end position="120"/>
    </location>
</feature>
<dbReference type="InterPro" id="IPR039761">
    <property type="entry name" value="Bms1/Tsr1"/>
</dbReference>
<evidence type="ECO:0000259" key="2">
    <source>
        <dbReference type="SMART" id="SM01362"/>
    </source>
</evidence>
<dbReference type="SMART" id="SM01362">
    <property type="entry name" value="DUF663"/>
    <property type="match status" value="1"/>
</dbReference>
<organism evidence="3">
    <name type="scientific">Corethron hystrix</name>
    <dbReference type="NCBI Taxonomy" id="216773"/>
    <lineage>
        <taxon>Eukaryota</taxon>
        <taxon>Sar</taxon>
        <taxon>Stramenopiles</taxon>
        <taxon>Ochrophyta</taxon>
        <taxon>Bacillariophyta</taxon>
        <taxon>Coscinodiscophyceae</taxon>
        <taxon>Corethrophycidae</taxon>
        <taxon>Corethrales</taxon>
        <taxon>Corethraceae</taxon>
        <taxon>Corethron</taxon>
    </lineage>
</organism>
<dbReference type="EMBL" id="HBFR01025664">
    <property type="protein sequence ID" value="CAD8891241.1"/>
    <property type="molecule type" value="Transcribed_RNA"/>
</dbReference>
<evidence type="ECO:0000313" key="3">
    <source>
        <dbReference type="EMBL" id="CAD8891241.1"/>
    </source>
</evidence>
<evidence type="ECO:0000256" key="1">
    <source>
        <dbReference type="SAM" id="MobiDB-lite"/>
    </source>
</evidence>
<name>A0A7S1BMZ9_9STRA</name>
<accession>A0A7S1BMZ9</accession>
<dbReference type="Pfam" id="PF04950">
    <property type="entry name" value="RIBIOP_C"/>
    <property type="match status" value="1"/>
</dbReference>
<proteinExistence type="predicted"/>
<sequence length="396" mass="44614">MEEDDEAAEERARLRQAARADEALFPDEIELREKELGRERMARYRSLTNYQTSRWDPKENLPEDYARVWHVGRYRKLRLRVAEEQRWLARRLAERRAEEAKDAADDERMEDTSEDSDDEILSGCVPAGAYVTLVLADVSAAAYAAFASARGPASLLLALPLLPHENKLGVIHLDVNVVAHDDAAPHLPPIKSKDALTFVAGHRTWRARPVFSQTRFGQDKHKFERFLKVGDKAGGGRRDSAGFVTMTTYGPLSYAPCWVLVYREYVDADGKAARQLVATGNVAGADADRIVLKRAVLTGFPSRVHKRHATVRYMFNNPEDVVWFKPAKLTTKHGLQGHIMESVGTHGSMKCLFDKPIKQHDTVCLVLYKRIFPKFAPPVEVIQDDGTVVKKCLVIL</sequence>
<dbReference type="PANTHER" id="PTHR12858:SF1">
    <property type="entry name" value="PRE-RRNA-PROCESSING PROTEIN TSR1 HOMOLOG"/>
    <property type="match status" value="1"/>
</dbReference>
<dbReference type="GO" id="GO:0000479">
    <property type="term" value="P:endonucleolytic cleavage of tricistronic rRNA transcript (SSU-rRNA, 5.8S rRNA, LSU-rRNA)"/>
    <property type="evidence" value="ECO:0007669"/>
    <property type="project" value="TreeGrafter"/>
</dbReference>
<protein>
    <recommendedName>
        <fullName evidence="2">Ribosome biogenesis protein BMS1/TSR1 C-terminal domain-containing protein</fullName>
    </recommendedName>
</protein>
<dbReference type="GO" id="GO:0030688">
    <property type="term" value="C:preribosome, small subunit precursor"/>
    <property type="evidence" value="ECO:0007669"/>
    <property type="project" value="TreeGrafter"/>
</dbReference>
<feature type="domain" description="Ribosome biogenesis protein BMS1/TSR1 C-terminal" evidence="2">
    <location>
        <begin position="28"/>
        <end position="371"/>
    </location>
</feature>
<dbReference type="GO" id="GO:0003924">
    <property type="term" value="F:GTPase activity"/>
    <property type="evidence" value="ECO:0007669"/>
    <property type="project" value="TreeGrafter"/>
</dbReference>
<dbReference type="AlphaFoldDB" id="A0A7S1BMZ9"/>
<dbReference type="GO" id="GO:0005525">
    <property type="term" value="F:GTP binding"/>
    <property type="evidence" value="ECO:0007669"/>
    <property type="project" value="TreeGrafter"/>
</dbReference>
<dbReference type="GO" id="GO:0000462">
    <property type="term" value="P:maturation of SSU-rRNA from tricistronic rRNA transcript (SSU-rRNA, 5.8S rRNA, LSU-rRNA)"/>
    <property type="evidence" value="ECO:0007669"/>
    <property type="project" value="TreeGrafter"/>
</dbReference>